<dbReference type="OrthoDB" id="6014523at2"/>
<dbReference type="Pfam" id="PF16871">
    <property type="entry name" value="DUF5077"/>
    <property type="match status" value="1"/>
</dbReference>
<dbReference type="InterPro" id="IPR021862">
    <property type="entry name" value="DUF3472"/>
</dbReference>
<dbReference type="AlphaFoldDB" id="A0A1N7NC23"/>
<dbReference type="STRING" id="529505.SAMN05421761_10968"/>
<dbReference type="SUPFAM" id="SSF49785">
    <property type="entry name" value="Galactose-binding domain-like"/>
    <property type="match status" value="1"/>
</dbReference>
<dbReference type="Proteomes" id="UP000186026">
    <property type="component" value="Unassembled WGS sequence"/>
</dbReference>
<proteinExistence type="predicted"/>
<dbReference type="InterPro" id="IPR008979">
    <property type="entry name" value="Galactose-bd-like_sf"/>
</dbReference>
<evidence type="ECO:0000256" key="1">
    <source>
        <dbReference type="SAM" id="SignalP"/>
    </source>
</evidence>
<dbReference type="InterPro" id="IPR031712">
    <property type="entry name" value="DUF5077"/>
</dbReference>
<dbReference type="Pfam" id="PF00754">
    <property type="entry name" value="F5_F8_type_C"/>
    <property type="match status" value="1"/>
</dbReference>
<protein>
    <submittedName>
        <fullName evidence="3">F5/8 type C domain-containing protein</fullName>
    </submittedName>
</protein>
<keyword evidence="1" id="KW-0732">Signal</keyword>
<dbReference type="InterPro" id="IPR000421">
    <property type="entry name" value="FA58C"/>
</dbReference>
<sequence>MKQMLKLLILGLLSFIGCAEPETPIDNDQTSYADAFTIPLGGNTYQLAGEENTEITQDGIKSWSSPATVFGVFFKSSGAPKVKLNIDIEAQEDDSEIEFKINETSKKITLQKGITGIVQVGEFKLEAGYTKIEIQGISKGGSNFSKIKTIKIEHNNELSPSYVKDNQDNNFYWGRRGPSVHLGYQVPDDSDYKWFYNEMTIPEGQDPIGSYFMANGFAEGYFGIQVNSTNERRVLFSVWSPFVTDNPNDIPDDEKIVVLKKGENVYTGEFGNEGSGGQSYLVYNWKAGTTYRFLNAVEPDGNGNTIYTGYFFAPEIGEWQIIAQFKRPKTDTWYKRPHSFLENFNTRTGHIGRHVFYDNQWVRSTNGTWTELTTARFTGDAIANAGFRMDYAGGSRDGKFYLQNCGFFTPHTELNSMHHRSPNNMTPVIDFEHLETLGIALTAPEQIQEMDKSDWEIIAFSSEETSGEGATGRAKDVIDGDVNTYWHSQWTGTSASYPHYFVIDTKANTEITSFILFQRNGMRKIKDYKIYTSVDNQNWSLVSSGILLNNASQQNIKLSNKIEARYIKFEGLNSHDSDQFAALAEFGAF</sequence>
<feature type="signal peptide" evidence="1">
    <location>
        <begin position="1"/>
        <end position="19"/>
    </location>
</feature>
<dbReference type="PROSITE" id="PS51257">
    <property type="entry name" value="PROKAR_LIPOPROTEIN"/>
    <property type="match status" value="1"/>
</dbReference>
<feature type="domain" description="F5/8 type C" evidence="2">
    <location>
        <begin position="440"/>
        <end position="588"/>
    </location>
</feature>
<evidence type="ECO:0000313" key="3">
    <source>
        <dbReference type="EMBL" id="SIS95866.1"/>
    </source>
</evidence>
<accession>A0A1N7NC23</accession>
<dbReference type="RefSeq" id="WP_076501574.1">
    <property type="nucleotide sequence ID" value="NZ_FTOP01000009.1"/>
</dbReference>
<dbReference type="PROSITE" id="PS50022">
    <property type="entry name" value="FA58C_3"/>
    <property type="match status" value="1"/>
</dbReference>
<gene>
    <name evidence="3" type="ORF">SAMN05421761_10968</name>
</gene>
<evidence type="ECO:0000259" key="2">
    <source>
        <dbReference type="PROSITE" id="PS50022"/>
    </source>
</evidence>
<dbReference type="Gene3D" id="2.60.120.260">
    <property type="entry name" value="Galactose-binding domain-like"/>
    <property type="match status" value="1"/>
</dbReference>
<organism evidence="3 4">
    <name type="scientific">Belliella pelovolcani</name>
    <dbReference type="NCBI Taxonomy" id="529505"/>
    <lineage>
        <taxon>Bacteria</taxon>
        <taxon>Pseudomonadati</taxon>
        <taxon>Bacteroidota</taxon>
        <taxon>Cytophagia</taxon>
        <taxon>Cytophagales</taxon>
        <taxon>Cyclobacteriaceae</taxon>
        <taxon>Belliella</taxon>
    </lineage>
</organism>
<name>A0A1N7NC23_9BACT</name>
<evidence type="ECO:0000313" key="4">
    <source>
        <dbReference type="Proteomes" id="UP000186026"/>
    </source>
</evidence>
<dbReference type="Pfam" id="PF11958">
    <property type="entry name" value="DUF3472"/>
    <property type="match status" value="1"/>
</dbReference>
<dbReference type="EMBL" id="FTOP01000009">
    <property type="protein sequence ID" value="SIS95866.1"/>
    <property type="molecule type" value="Genomic_DNA"/>
</dbReference>
<keyword evidence="4" id="KW-1185">Reference proteome</keyword>
<reference evidence="4" key="1">
    <citation type="submission" date="2017-01" db="EMBL/GenBank/DDBJ databases">
        <authorList>
            <person name="Varghese N."/>
            <person name="Submissions S."/>
        </authorList>
    </citation>
    <scope>NUCLEOTIDE SEQUENCE [LARGE SCALE GENOMIC DNA]</scope>
    <source>
        <strain evidence="4">DSM 46698</strain>
    </source>
</reference>
<feature type="chain" id="PRO_5013224359" evidence="1">
    <location>
        <begin position="20"/>
        <end position="589"/>
    </location>
</feature>